<evidence type="ECO:0000313" key="2">
    <source>
        <dbReference type="Proteomes" id="UP000814140"/>
    </source>
</evidence>
<evidence type="ECO:0000313" key="1">
    <source>
        <dbReference type="EMBL" id="KAI0055616.1"/>
    </source>
</evidence>
<accession>A0ACB8SIC4</accession>
<dbReference type="Proteomes" id="UP000814140">
    <property type="component" value="Unassembled WGS sequence"/>
</dbReference>
<reference evidence="1" key="2">
    <citation type="journal article" date="2022" name="New Phytol.">
        <title>Evolutionary transition to the ectomycorrhizal habit in the genomes of a hyperdiverse lineage of mushroom-forming fungi.</title>
        <authorList>
            <person name="Looney B."/>
            <person name="Miyauchi S."/>
            <person name="Morin E."/>
            <person name="Drula E."/>
            <person name="Courty P.E."/>
            <person name="Kohler A."/>
            <person name="Kuo A."/>
            <person name="LaButti K."/>
            <person name="Pangilinan J."/>
            <person name="Lipzen A."/>
            <person name="Riley R."/>
            <person name="Andreopoulos W."/>
            <person name="He G."/>
            <person name="Johnson J."/>
            <person name="Nolan M."/>
            <person name="Tritt A."/>
            <person name="Barry K.W."/>
            <person name="Grigoriev I.V."/>
            <person name="Nagy L.G."/>
            <person name="Hibbett D."/>
            <person name="Henrissat B."/>
            <person name="Matheny P.B."/>
            <person name="Labbe J."/>
            <person name="Martin F.M."/>
        </authorList>
    </citation>
    <scope>NUCLEOTIDE SEQUENCE</scope>
    <source>
        <strain evidence="1">HHB10654</strain>
    </source>
</reference>
<keyword evidence="2" id="KW-1185">Reference proteome</keyword>
<dbReference type="EMBL" id="MU277285">
    <property type="protein sequence ID" value="KAI0055616.1"/>
    <property type="molecule type" value="Genomic_DNA"/>
</dbReference>
<protein>
    <submittedName>
        <fullName evidence="1">NAD-P-binding protein</fullName>
    </submittedName>
</protein>
<sequence>MLTYKVFAVAGAGNIGVFIVEELLKLQAVGKIDALVVLTRSTSSPTIARLALLSPAPIFEEVDYTNPTSITQALSKHHVDAVISTLGHAGGALDAQPGLAEAARKAGVRLFVPSEFGNPTEHLTAGMLGQKGTFQGRLREMGLPSAMFYTGPFADLIFEGYLEWDVKQGKVEAGADGNVHVSYTARRDVARYLAYVLTTLPAKEIEWRTFRIEGDRKTFNQIFADYEERTGRKLNPKYRSKEELEQTLKENPKHFSSMLQYSWISHGGTVGEPDQLDNKLYADWNPIKVVDILTEI</sequence>
<proteinExistence type="predicted"/>
<organism evidence="1 2">
    <name type="scientific">Artomyces pyxidatus</name>
    <dbReference type="NCBI Taxonomy" id="48021"/>
    <lineage>
        <taxon>Eukaryota</taxon>
        <taxon>Fungi</taxon>
        <taxon>Dikarya</taxon>
        <taxon>Basidiomycota</taxon>
        <taxon>Agaricomycotina</taxon>
        <taxon>Agaricomycetes</taxon>
        <taxon>Russulales</taxon>
        <taxon>Auriscalpiaceae</taxon>
        <taxon>Artomyces</taxon>
    </lineage>
</organism>
<gene>
    <name evidence="1" type="ORF">BV25DRAFT_1842849</name>
</gene>
<reference evidence="1" key="1">
    <citation type="submission" date="2021-03" db="EMBL/GenBank/DDBJ databases">
        <authorList>
            <consortium name="DOE Joint Genome Institute"/>
            <person name="Ahrendt S."/>
            <person name="Looney B.P."/>
            <person name="Miyauchi S."/>
            <person name="Morin E."/>
            <person name="Drula E."/>
            <person name="Courty P.E."/>
            <person name="Chicoki N."/>
            <person name="Fauchery L."/>
            <person name="Kohler A."/>
            <person name="Kuo A."/>
            <person name="Labutti K."/>
            <person name="Pangilinan J."/>
            <person name="Lipzen A."/>
            <person name="Riley R."/>
            <person name="Andreopoulos W."/>
            <person name="He G."/>
            <person name="Johnson J."/>
            <person name="Barry K.W."/>
            <person name="Grigoriev I.V."/>
            <person name="Nagy L."/>
            <person name="Hibbett D."/>
            <person name="Henrissat B."/>
            <person name="Matheny P.B."/>
            <person name="Labbe J."/>
            <person name="Martin F."/>
        </authorList>
    </citation>
    <scope>NUCLEOTIDE SEQUENCE</scope>
    <source>
        <strain evidence="1">HHB10654</strain>
    </source>
</reference>
<comment type="caution">
    <text evidence="1">The sequence shown here is derived from an EMBL/GenBank/DDBJ whole genome shotgun (WGS) entry which is preliminary data.</text>
</comment>
<name>A0ACB8SIC4_9AGAM</name>